<reference evidence="3" key="2">
    <citation type="submission" date="2018-12" db="EMBL/GenBank/DDBJ databases">
        <title>Maribacter lutimaris sp. nov., isolated from marine sediment.</title>
        <authorList>
            <person name="Kim K.K."/>
        </authorList>
    </citation>
    <scope>NUCLEOTIDE SEQUENCE [LARGE SCALE GENOMIC DNA]</scope>
    <source>
        <strain evidence="3">PoM-212</strain>
    </source>
</reference>
<reference evidence="3" key="1">
    <citation type="submission" date="2018-08" db="EMBL/GenBank/DDBJ databases">
        <authorList>
            <person name="Khan S.A."/>
            <person name="J S.E."/>
        </authorList>
    </citation>
    <scope>NUCLEOTIDE SEQUENCE [LARGE SCALE GENOMIC DNA]</scope>
    <source>
        <strain evidence="3">PoM-212</strain>
    </source>
</reference>
<evidence type="ECO:0000313" key="2">
    <source>
        <dbReference type="EMBL" id="RRQ49776.1"/>
    </source>
</evidence>
<dbReference type="Proteomes" id="UP000286990">
    <property type="component" value="Unassembled WGS sequence"/>
</dbReference>
<comment type="caution">
    <text evidence="2">The sequence shown here is derived from an EMBL/GenBank/DDBJ whole genome shotgun (WGS) entry which is preliminary data.</text>
</comment>
<protein>
    <submittedName>
        <fullName evidence="2">Uncharacterized protein</fullName>
    </submittedName>
</protein>
<dbReference type="OrthoDB" id="1178051at2"/>
<feature type="signal peptide" evidence="1">
    <location>
        <begin position="1"/>
        <end position="22"/>
    </location>
</feature>
<dbReference type="AlphaFoldDB" id="A0A3R8Q527"/>
<dbReference type="RefSeq" id="WP_125221593.1">
    <property type="nucleotide sequence ID" value="NZ_QUSX01000001.1"/>
</dbReference>
<proteinExistence type="predicted"/>
<feature type="chain" id="PRO_5018690939" evidence="1">
    <location>
        <begin position="23"/>
        <end position="123"/>
    </location>
</feature>
<dbReference type="Gene3D" id="3.30.70.3110">
    <property type="match status" value="1"/>
</dbReference>
<organism evidence="2 3">
    <name type="scientific">Maribacter algicola</name>
    <dbReference type="NCBI Taxonomy" id="2498892"/>
    <lineage>
        <taxon>Bacteria</taxon>
        <taxon>Pseudomonadati</taxon>
        <taxon>Bacteroidota</taxon>
        <taxon>Flavobacteriia</taxon>
        <taxon>Flavobacteriales</taxon>
        <taxon>Flavobacteriaceae</taxon>
        <taxon>Maribacter</taxon>
    </lineage>
</organism>
<evidence type="ECO:0000313" key="3">
    <source>
        <dbReference type="Proteomes" id="UP000286990"/>
    </source>
</evidence>
<dbReference type="EMBL" id="QUSX01000001">
    <property type="protein sequence ID" value="RRQ49776.1"/>
    <property type="molecule type" value="Genomic_DNA"/>
</dbReference>
<sequence>MNKLSVLLGMAILGVLLISAKANPNCVDTNHDPHKAKYNPFAEGLQIAMESANLDASEIVVLKNEEELDLGFDTSQYLPLGFNAYEGMELDVKDIVVLEAEEEVDLGFDVSKYLPENFDAYAK</sequence>
<accession>A0A3R8Q527</accession>
<keyword evidence="1" id="KW-0732">Signal</keyword>
<name>A0A3R8Q527_9FLAO</name>
<gene>
    <name evidence="2" type="ORF">DZC72_04075</name>
</gene>
<evidence type="ECO:0000256" key="1">
    <source>
        <dbReference type="SAM" id="SignalP"/>
    </source>
</evidence>
<keyword evidence="3" id="KW-1185">Reference proteome</keyword>